<dbReference type="Pfam" id="PF07690">
    <property type="entry name" value="MFS_1"/>
    <property type="match status" value="1"/>
</dbReference>
<feature type="transmembrane region" description="Helical" evidence="4">
    <location>
        <begin position="320"/>
        <end position="353"/>
    </location>
</feature>
<sequence length="438" mass="49719">MNFYFGVSHIMIKRFSLYGFLKNQKYYEPFILLAFLQMGLSYTLIGFLIAFREFMVNLMEIPSGAIADVWGRRRSMILSFFAYIIHFALIGFAGTFAVNGRIPYPLLLVFLFVSMVFFAVGDAFRTGTHKAMIFTWLRLQGRIDSKTEVYGYTRSWSQVGSAVSVLIACSFVYFSNSYVQIFYFSIIPYVLNIINFTTYPKELDGDVKDTVNFNRIMTHIKESFVVIFRRKSLRRLILESMGYEGFFKSIKDYLQPILQQASLPVITLLFAGLAMSREQQSVILIGPVYFLLYMLSAGASKQAHKLVNKIGSEDASARVLWLGMFLLMILLIPGMFLNIYWLMIAGFIAYYVIQNLWTPVFISRLDAHSSESQGATVMSIQSQSKSIATMVIAPITGLAVDFIKVKEIGLSEFWPLAVFGAIISGLFLIGTRNSSKEI</sequence>
<dbReference type="PANTHER" id="PTHR23530">
    <property type="entry name" value="TRANSPORT PROTEIN-RELATED"/>
    <property type="match status" value="1"/>
</dbReference>
<evidence type="ECO:0000256" key="4">
    <source>
        <dbReference type="SAM" id="Phobius"/>
    </source>
</evidence>
<dbReference type="InterPro" id="IPR011701">
    <property type="entry name" value="MFS"/>
</dbReference>
<gene>
    <name evidence="5" type="ORF">EXM22_17885</name>
</gene>
<dbReference type="AlphaFoldDB" id="A0A5C1QQ84"/>
<dbReference type="Gene3D" id="1.20.1250.20">
    <property type="entry name" value="MFS general substrate transporter like domains"/>
    <property type="match status" value="1"/>
</dbReference>
<evidence type="ECO:0000256" key="2">
    <source>
        <dbReference type="ARBA" id="ARBA00022989"/>
    </source>
</evidence>
<dbReference type="OrthoDB" id="9816124at2"/>
<evidence type="ECO:0000256" key="3">
    <source>
        <dbReference type="ARBA" id="ARBA00023136"/>
    </source>
</evidence>
<dbReference type="EMBL" id="CP036150">
    <property type="protein sequence ID" value="QEN09761.1"/>
    <property type="molecule type" value="Genomic_DNA"/>
</dbReference>
<feature type="transmembrane region" description="Helical" evidence="4">
    <location>
        <begin position="156"/>
        <end position="175"/>
    </location>
</feature>
<feature type="transmembrane region" description="Helical" evidence="4">
    <location>
        <begin position="257"/>
        <end position="275"/>
    </location>
</feature>
<dbReference type="SUPFAM" id="SSF103473">
    <property type="entry name" value="MFS general substrate transporter"/>
    <property type="match status" value="1"/>
</dbReference>
<dbReference type="Proteomes" id="UP000324209">
    <property type="component" value="Chromosome"/>
</dbReference>
<keyword evidence="6" id="KW-1185">Reference proteome</keyword>
<keyword evidence="2 4" id="KW-1133">Transmembrane helix</keyword>
<dbReference type="CDD" id="cd06174">
    <property type="entry name" value="MFS"/>
    <property type="match status" value="1"/>
</dbReference>
<evidence type="ECO:0000313" key="5">
    <source>
        <dbReference type="EMBL" id="QEN09761.1"/>
    </source>
</evidence>
<feature type="transmembrane region" description="Helical" evidence="4">
    <location>
        <begin position="104"/>
        <end position="124"/>
    </location>
</feature>
<dbReference type="InterPro" id="IPR036259">
    <property type="entry name" value="MFS_trans_sf"/>
</dbReference>
<organism evidence="5 6">
    <name type="scientific">Oceanispirochaeta crateris</name>
    <dbReference type="NCBI Taxonomy" id="2518645"/>
    <lineage>
        <taxon>Bacteria</taxon>
        <taxon>Pseudomonadati</taxon>
        <taxon>Spirochaetota</taxon>
        <taxon>Spirochaetia</taxon>
        <taxon>Spirochaetales</taxon>
        <taxon>Spirochaetaceae</taxon>
        <taxon>Oceanispirochaeta</taxon>
    </lineage>
</organism>
<accession>A0A5C1QQ84</accession>
<feature type="transmembrane region" description="Helical" evidence="4">
    <location>
        <begin position="30"/>
        <end position="51"/>
    </location>
</feature>
<dbReference type="GO" id="GO:0022857">
    <property type="term" value="F:transmembrane transporter activity"/>
    <property type="evidence" value="ECO:0007669"/>
    <property type="project" value="InterPro"/>
</dbReference>
<feature type="transmembrane region" description="Helical" evidence="4">
    <location>
        <begin position="80"/>
        <end position="98"/>
    </location>
</feature>
<name>A0A5C1QQ84_9SPIO</name>
<feature type="transmembrane region" description="Helical" evidence="4">
    <location>
        <begin position="413"/>
        <end position="431"/>
    </location>
</feature>
<keyword evidence="1 4" id="KW-0812">Transmembrane</keyword>
<feature type="transmembrane region" description="Helical" evidence="4">
    <location>
        <begin position="281"/>
        <end position="299"/>
    </location>
</feature>
<evidence type="ECO:0000256" key="1">
    <source>
        <dbReference type="ARBA" id="ARBA00022692"/>
    </source>
</evidence>
<dbReference type="PANTHER" id="PTHR23530:SF1">
    <property type="entry name" value="PERMEASE, MAJOR FACILITATOR SUPERFAMILY-RELATED"/>
    <property type="match status" value="1"/>
</dbReference>
<dbReference type="InterPro" id="IPR053160">
    <property type="entry name" value="MFS_DHA3_Transporter"/>
</dbReference>
<protein>
    <submittedName>
        <fullName evidence="5">MFS transporter</fullName>
    </submittedName>
</protein>
<proteinExistence type="predicted"/>
<keyword evidence="3 4" id="KW-0472">Membrane</keyword>
<evidence type="ECO:0000313" key="6">
    <source>
        <dbReference type="Proteomes" id="UP000324209"/>
    </source>
</evidence>
<dbReference type="KEGG" id="ock:EXM22_17885"/>
<reference evidence="5 6" key="1">
    <citation type="submission" date="2019-02" db="EMBL/GenBank/DDBJ databases">
        <title>Complete Genome Sequence and Methylome Analysis of free living Spirochaetas.</title>
        <authorList>
            <person name="Fomenkov A."/>
            <person name="Dubinina G."/>
            <person name="Leshcheva N."/>
            <person name="Mikheeva N."/>
            <person name="Grabovich M."/>
            <person name="Vincze T."/>
            <person name="Roberts R.J."/>
        </authorList>
    </citation>
    <scope>NUCLEOTIDE SEQUENCE [LARGE SCALE GENOMIC DNA]</scope>
    <source>
        <strain evidence="5 6">K2</strain>
    </source>
</reference>